<keyword evidence="3" id="KW-1185">Reference proteome</keyword>
<evidence type="ECO:0000313" key="3">
    <source>
        <dbReference type="Proteomes" id="UP001299970"/>
    </source>
</evidence>
<protein>
    <recommendedName>
        <fullName evidence="4">Peptide chain release factor subunit 1</fullName>
    </recommendedName>
</protein>
<dbReference type="InterPro" id="IPR041202">
    <property type="entry name" value="BaeRF_family10"/>
</dbReference>
<evidence type="ECO:0000313" key="2">
    <source>
        <dbReference type="EMBL" id="MCH6165678.1"/>
    </source>
</evidence>
<keyword evidence="1" id="KW-0175">Coiled coil</keyword>
<proteinExistence type="predicted"/>
<dbReference type="EMBL" id="JAKXMK010000006">
    <property type="protein sequence ID" value="MCH6165678.1"/>
    <property type="molecule type" value="Genomic_DNA"/>
</dbReference>
<dbReference type="Proteomes" id="UP001299970">
    <property type="component" value="Unassembled WGS sequence"/>
</dbReference>
<dbReference type="Gene3D" id="3.30.1330.30">
    <property type="match status" value="1"/>
</dbReference>
<feature type="coiled-coil region" evidence="1">
    <location>
        <begin position="242"/>
        <end position="269"/>
    </location>
</feature>
<sequence length="379" mass="42631">MVEVETVDRILGMDGDGLLVLSVYVNVDPDDRRAFPSAVDGVLHETRLLTKDPDLDREARLSLRGDVERIVEAVTEEHVRPQAVAFFSCSGRGLFEVVELPRPVRYSLVVDATPWVRPLVAVLDEYHRCRVVVVDRAHARFWDLYQDEMVERGKPRDRALRKPDYAYGMREVATRNKAELLAKRHYRAVAQRLAEDLRRRQFDIVAISGHEHEIPELLDHLPREVRDRVAGTFPVHPREEDLGAIRDRAQEVVDRYERAEEERLVAEALEKHAAGGLAAVGLDDCLWAGATAAVDLLLVHDEVMWPGVVCADDGWMATAGDRCPICGNPLRRTPDVIDELVQAVIDEGGSVEHVMTETRLRDHLSAATLRFPLPPLPAG</sequence>
<evidence type="ECO:0000256" key="1">
    <source>
        <dbReference type="SAM" id="Coils"/>
    </source>
</evidence>
<dbReference type="Pfam" id="PF18854">
    <property type="entry name" value="baeRF_family10"/>
    <property type="match status" value="1"/>
</dbReference>
<dbReference type="InterPro" id="IPR029064">
    <property type="entry name" value="Ribosomal_eL30-like_sf"/>
</dbReference>
<dbReference type="Gene3D" id="3.30.420.60">
    <property type="entry name" value="eRF1 domain 2"/>
    <property type="match status" value="1"/>
</dbReference>
<accession>A0ABS9TAX9</accession>
<gene>
    <name evidence="2" type="ORF">MMF94_08295</name>
</gene>
<dbReference type="SUPFAM" id="SSF55315">
    <property type="entry name" value="L30e-like"/>
    <property type="match status" value="1"/>
</dbReference>
<evidence type="ECO:0008006" key="4">
    <source>
        <dbReference type="Google" id="ProtNLM"/>
    </source>
</evidence>
<dbReference type="InterPro" id="IPR042226">
    <property type="entry name" value="eFR1_2_sf"/>
</dbReference>
<dbReference type="RefSeq" id="WP_241035702.1">
    <property type="nucleotide sequence ID" value="NZ_BAAAJF010000024.1"/>
</dbReference>
<comment type="caution">
    <text evidence="2">The sequence shown here is derived from an EMBL/GenBank/DDBJ whole genome shotgun (WGS) entry which is preliminary data.</text>
</comment>
<organism evidence="2 3">
    <name type="scientific">Pseudonocardia alaniniphila</name>
    <dbReference type="NCBI Taxonomy" id="75291"/>
    <lineage>
        <taxon>Bacteria</taxon>
        <taxon>Bacillati</taxon>
        <taxon>Actinomycetota</taxon>
        <taxon>Actinomycetes</taxon>
        <taxon>Pseudonocardiales</taxon>
        <taxon>Pseudonocardiaceae</taxon>
        <taxon>Pseudonocardia</taxon>
    </lineage>
</organism>
<name>A0ABS9TAX9_9PSEU</name>
<reference evidence="2 3" key="1">
    <citation type="submission" date="2022-03" db="EMBL/GenBank/DDBJ databases">
        <title>Pseudonocardia alaer sp. nov., a novel actinomycete isolated from reed forest soil.</title>
        <authorList>
            <person name="Wang L."/>
        </authorList>
    </citation>
    <scope>NUCLEOTIDE SEQUENCE [LARGE SCALE GENOMIC DNA]</scope>
    <source>
        <strain evidence="2 3">Y-16303</strain>
    </source>
</reference>